<dbReference type="Proteomes" id="UP001596435">
    <property type="component" value="Unassembled WGS sequence"/>
</dbReference>
<keyword evidence="2" id="KW-0812">Transmembrane</keyword>
<comment type="caution">
    <text evidence="3">The sequence shown here is derived from an EMBL/GenBank/DDBJ whole genome shotgun (WGS) entry which is preliminary data.</text>
</comment>
<dbReference type="RefSeq" id="WP_345704855.1">
    <property type="nucleotide sequence ID" value="NZ_BAABKV010000001.1"/>
</dbReference>
<keyword evidence="2" id="KW-0472">Membrane</keyword>
<evidence type="ECO:0000313" key="4">
    <source>
        <dbReference type="Proteomes" id="UP001596435"/>
    </source>
</evidence>
<evidence type="ECO:0000313" key="3">
    <source>
        <dbReference type="EMBL" id="MFC7178999.1"/>
    </source>
</evidence>
<keyword evidence="2" id="KW-1133">Transmembrane helix</keyword>
<keyword evidence="4" id="KW-1185">Reference proteome</keyword>
<sequence>MMYDHGMNGWGWGLMTVAMVLFWGLLVFGVVLLVRYLGRAQHQHPGARPSDPRAGGPVPRPTPEDMLGERFARGEIDADEYRHRMDALRAGRGAGPG</sequence>
<dbReference type="EMBL" id="JBHTAJ010000007">
    <property type="protein sequence ID" value="MFC7178999.1"/>
    <property type="molecule type" value="Genomic_DNA"/>
</dbReference>
<protein>
    <submittedName>
        <fullName evidence="3">SHOCT domain-containing protein</fullName>
    </submittedName>
</protein>
<proteinExistence type="predicted"/>
<evidence type="ECO:0000256" key="2">
    <source>
        <dbReference type="SAM" id="Phobius"/>
    </source>
</evidence>
<reference evidence="4" key="1">
    <citation type="journal article" date="2019" name="Int. J. Syst. Evol. Microbiol.">
        <title>The Global Catalogue of Microorganisms (GCM) 10K type strain sequencing project: providing services to taxonomists for standard genome sequencing and annotation.</title>
        <authorList>
            <consortium name="The Broad Institute Genomics Platform"/>
            <consortium name="The Broad Institute Genome Sequencing Center for Infectious Disease"/>
            <person name="Wu L."/>
            <person name="Ma J."/>
        </authorList>
    </citation>
    <scope>NUCLEOTIDE SEQUENCE [LARGE SCALE GENOMIC DNA]</scope>
    <source>
        <strain evidence="4">CGMCC 1.12859</strain>
    </source>
</reference>
<organism evidence="3 4">
    <name type="scientific">Kitasatospora paranensis</name>
    <dbReference type="NCBI Taxonomy" id="258053"/>
    <lineage>
        <taxon>Bacteria</taxon>
        <taxon>Bacillati</taxon>
        <taxon>Actinomycetota</taxon>
        <taxon>Actinomycetes</taxon>
        <taxon>Kitasatosporales</taxon>
        <taxon>Streptomycetaceae</taxon>
        <taxon>Kitasatospora</taxon>
    </lineage>
</organism>
<name>A0ABW2FP16_9ACTN</name>
<accession>A0ABW2FP16</accession>
<feature type="transmembrane region" description="Helical" evidence="2">
    <location>
        <begin position="12"/>
        <end position="34"/>
    </location>
</feature>
<evidence type="ECO:0000256" key="1">
    <source>
        <dbReference type="SAM" id="MobiDB-lite"/>
    </source>
</evidence>
<gene>
    <name evidence="3" type="ORF">ACFQMG_05400</name>
</gene>
<feature type="region of interest" description="Disordered" evidence="1">
    <location>
        <begin position="42"/>
        <end position="66"/>
    </location>
</feature>